<name>A0A484XNG4_9ZZZZ</name>
<dbReference type="SUPFAM" id="SSF46689">
    <property type="entry name" value="Homeodomain-like"/>
    <property type="match status" value="1"/>
</dbReference>
<dbReference type="Pfam" id="PF08765">
    <property type="entry name" value="Mor"/>
    <property type="match status" value="1"/>
</dbReference>
<dbReference type="EMBL" id="CAADIK010000035">
    <property type="protein sequence ID" value="VFR73388.1"/>
    <property type="molecule type" value="Genomic_DNA"/>
</dbReference>
<evidence type="ECO:0000313" key="2">
    <source>
        <dbReference type="EMBL" id="VFR54777.1"/>
    </source>
</evidence>
<dbReference type="EMBL" id="CAADIZ010000027">
    <property type="protein sequence ID" value="VFS24035.1"/>
    <property type="molecule type" value="Genomic_DNA"/>
</dbReference>
<protein>
    <recommendedName>
        <fullName evidence="1">Mor transcription activator domain-containing protein</fullName>
    </recommendedName>
</protein>
<gene>
    <name evidence="2" type="ORF">BRI6_1096</name>
    <name evidence="3" type="ORF">BRI9_1150</name>
    <name evidence="4" type="ORF">IVO3_1147</name>
    <name evidence="5" type="ORF">RAN7_1086</name>
</gene>
<evidence type="ECO:0000313" key="3">
    <source>
        <dbReference type="EMBL" id="VFR73388.1"/>
    </source>
</evidence>
<evidence type="ECO:0000259" key="1">
    <source>
        <dbReference type="Pfam" id="PF08765"/>
    </source>
</evidence>
<dbReference type="AlphaFoldDB" id="A0A484XNG4"/>
<organism evidence="5">
    <name type="scientific">plant metagenome</name>
    <dbReference type="NCBI Taxonomy" id="1297885"/>
    <lineage>
        <taxon>unclassified sequences</taxon>
        <taxon>metagenomes</taxon>
        <taxon>organismal metagenomes</taxon>
    </lineage>
</organism>
<dbReference type="EMBL" id="CAADIP010000023">
    <property type="protein sequence ID" value="VFR88128.1"/>
    <property type="molecule type" value="Genomic_DNA"/>
</dbReference>
<dbReference type="InterPro" id="IPR009057">
    <property type="entry name" value="Homeodomain-like_sf"/>
</dbReference>
<dbReference type="PANTHER" id="PTHR37812">
    <property type="entry name" value="MU-LIKE PROPHAGE FLUMU PROTEIN C"/>
    <property type="match status" value="1"/>
</dbReference>
<dbReference type="EMBL" id="CAADII010000037">
    <property type="protein sequence ID" value="VFR54777.1"/>
    <property type="molecule type" value="Genomic_DNA"/>
</dbReference>
<dbReference type="InterPro" id="IPR014875">
    <property type="entry name" value="Mor_transcription_activator"/>
</dbReference>
<sequence>MRTNHQLLTAAEVAALEAHFDEGYPEALRDIAQSLYAVLARRDDLVKTLTAAGLADLAVALTEGLSMDLGGRTFYLNKGAAFRLGPRNRRMCAEFHGTNYAELAKRYGLSDVRVRQIVDGHLRQHYLGRQGNLHLPE</sequence>
<dbReference type="Gene3D" id="1.10.10.60">
    <property type="entry name" value="Homeodomain-like"/>
    <property type="match status" value="1"/>
</dbReference>
<reference evidence="5" key="1">
    <citation type="submission" date="2019-03" db="EMBL/GenBank/DDBJ databases">
        <authorList>
            <person name="Danneels B."/>
        </authorList>
    </citation>
    <scope>NUCLEOTIDE SEQUENCE</scope>
</reference>
<dbReference type="PANTHER" id="PTHR37812:SF1">
    <property type="entry name" value="MU-LIKE PROPHAGE FLUMU PROTEIN C"/>
    <property type="match status" value="1"/>
</dbReference>
<feature type="domain" description="Mor transcription activator" evidence="1">
    <location>
        <begin position="24"/>
        <end position="133"/>
    </location>
</feature>
<evidence type="ECO:0000313" key="4">
    <source>
        <dbReference type="EMBL" id="VFR88128.1"/>
    </source>
</evidence>
<evidence type="ECO:0000313" key="5">
    <source>
        <dbReference type="EMBL" id="VFS24035.1"/>
    </source>
</evidence>
<dbReference type="InterPro" id="IPR052411">
    <property type="entry name" value="c-mor_Regulatory_Protein"/>
</dbReference>
<accession>A0A484XNG4</accession>
<proteinExistence type="predicted"/>